<proteinExistence type="predicted"/>
<dbReference type="Gene3D" id="3.90.1570.10">
    <property type="entry name" value="tt1808, chain A"/>
    <property type="match status" value="1"/>
</dbReference>
<protein>
    <recommendedName>
        <fullName evidence="2">Putative restriction endonuclease domain-containing protein</fullName>
    </recommendedName>
</protein>
<reference evidence="3 4" key="1">
    <citation type="journal article" date="2020" name="Microorganisms">
        <title>Osmotic Adaptation and Compatible Solute Biosynthesis of Phototrophic Bacteria as Revealed from Genome Analyses.</title>
        <authorList>
            <person name="Imhoff J.F."/>
            <person name="Rahn T."/>
            <person name="Kunzel S."/>
            <person name="Keller A."/>
            <person name="Neulinger S.C."/>
        </authorList>
    </citation>
    <scope>NUCLEOTIDE SEQUENCE [LARGE SCALE GENOMIC DNA]</scope>
    <source>
        <strain evidence="3 4">DSM 6210</strain>
    </source>
</reference>
<comment type="caution">
    <text evidence="3">The sequence shown here is derived from an EMBL/GenBank/DDBJ whole genome shotgun (WGS) entry which is preliminary data.</text>
</comment>
<evidence type="ECO:0000259" key="2">
    <source>
        <dbReference type="Pfam" id="PF05685"/>
    </source>
</evidence>
<sequence length="319" mass="35843">MSSRSALAEPPVAPQEEHPVEPVSHAGRLVSEHDYWCRYYSESDIRYEWNDGRLEEKPVSNYGTLLALAWLAELLRWFLRSEPVAQESVPDMGFRLALPDKTVIRRPDLALVRRDNPQPLLPLDASYHGVYDLCIEALSDLSQADIARDTETKKAEYAAGGVREYYIVHKEREHLAFFHLDPDTGLYRPIAPEDDVIRSEALPGFQFRIADMVAGTDITELRHDPVYNDYLLPAWREAEERAKAEAARAEAEAARAEAEAEARAEAEQRAQAAADRATAAARGRTEAEQRAESEAQARAESEAELARLKALLGNKHDPD</sequence>
<dbReference type="InterPro" id="IPR012296">
    <property type="entry name" value="Nuclease_put_TT1808"/>
</dbReference>
<gene>
    <name evidence="3" type="ORF">CKO31_07590</name>
</gene>
<dbReference type="Proteomes" id="UP000748752">
    <property type="component" value="Unassembled WGS sequence"/>
</dbReference>
<feature type="region of interest" description="Disordered" evidence="1">
    <location>
        <begin position="1"/>
        <end position="21"/>
    </location>
</feature>
<evidence type="ECO:0000313" key="4">
    <source>
        <dbReference type="Proteomes" id="UP000748752"/>
    </source>
</evidence>
<dbReference type="RefSeq" id="WP_200235632.1">
    <property type="nucleotide sequence ID" value="NZ_NRRV01000013.1"/>
</dbReference>
<dbReference type="Pfam" id="PF05685">
    <property type="entry name" value="Uma2"/>
    <property type="match status" value="1"/>
</dbReference>
<keyword evidence="4" id="KW-1185">Reference proteome</keyword>
<dbReference type="CDD" id="cd06260">
    <property type="entry name" value="DUF820-like"/>
    <property type="match status" value="1"/>
</dbReference>
<dbReference type="InterPro" id="IPR011335">
    <property type="entry name" value="Restrct_endonuc-II-like"/>
</dbReference>
<feature type="compositionally biased region" description="Basic and acidic residues" evidence="1">
    <location>
        <begin position="283"/>
        <end position="303"/>
    </location>
</feature>
<feature type="domain" description="Putative restriction endonuclease" evidence="2">
    <location>
        <begin position="37"/>
        <end position="209"/>
    </location>
</feature>
<accession>A0ABS1CGJ1</accession>
<feature type="compositionally biased region" description="Basic and acidic residues" evidence="1">
    <location>
        <begin position="247"/>
        <end position="268"/>
    </location>
</feature>
<evidence type="ECO:0000313" key="3">
    <source>
        <dbReference type="EMBL" id="MBK1630609.1"/>
    </source>
</evidence>
<evidence type="ECO:0000256" key="1">
    <source>
        <dbReference type="SAM" id="MobiDB-lite"/>
    </source>
</evidence>
<dbReference type="InterPro" id="IPR008538">
    <property type="entry name" value="Uma2"/>
</dbReference>
<feature type="region of interest" description="Disordered" evidence="1">
    <location>
        <begin position="247"/>
        <end position="303"/>
    </location>
</feature>
<feature type="compositionally biased region" description="Low complexity" evidence="1">
    <location>
        <begin position="269"/>
        <end position="282"/>
    </location>
</feature>
<name>A0ABS1CGJ1_9GAMM</name>
<organism evidence="3 4">
    <name type="scientific">Thiohalocapsa halophila</name>
    <dbReference type="NCBI Taxonomy" id="69359"/>
    <lineage>
        <taxon>Bacteria</taxon>
        <taxon>Pseudomonadati</taxon>
        <taxon>Pseudomonadota</taxon>
        <taxon>Gammaproteobacteria</taxon>
        <taxon>Chromatiales</taxon>
        <taxon>Chromatiaceae</taxon>
        <taxon>Thiohalocapsa</taxon>
    </lineage>
</organism>
<dbReference type="EMBL" id="NRRV01000013">
    <property type="protein sequence ID" value="MBK1630609.1"/>
    <property type="molecule type" value="Genomic_DNA"/>
</dbReference>
<dbReference type="SUPFAM" id="SSF52980">
    <property type="entry name" value="Restriction endonuclease-like"/>
    <property type="match status" value="1"/>
</dbReference>